<dbReference type="EMBL" id="BMKQ01000001">
    <property type="protein sequence ID" value="GGF33103.1"/>
    <property type="molecule type" value="Genomic_DNA"/>
</dbReference>
<feature type="signal peptide" evidence="1">
    <location>
        <begin position="1"/>
        <end position="19"/>
    </location>
</feature>
<proteinExistence type="predicted"/>
<evidence type="ECO:0000256" key="1">
    <source>
        <dbReference type="SAM" id="SignalP"/>
    </source>
</evidence>
<evidence type="ECO:0008006" key="4">
    <source>
        <dbReference type="Google" id="ProtNLM"/>
    </source>
</evidence>
<name>A0A917EZA0_9ACTN</name>
<dbReference type="RefSeq" id="WP_188777637.1">
    <property type="nucleotide sequence ID" value="NZ_BMKQ01000001.1"/>
</dbReference>
<evidence type="ECO:0000313" key="2">
    <source>
        <dbReference type="EMBL" id="GGF33103.1"/>
    </source>
</evidence>
<organism evidence="2 3">
    <name type="scientific">Marmoricola endophyticus</name>
    <dbReference type="NCBI Taxonomy" id="2040280"/>
    <lineage>
        <taxon>Bacteria</taxon>
        <taxon>Bacillati</taxon>
        <taxon>Actinomycetota</taxon>
        <taxon>Actinomycetes</taxon>
        <taxon>Propionibacteriales</taxon>
        <taxon>Nocardioidaceae</taxon>
        <taxon>Marmoricola</taxon>
    </lineage>
</organism>
<dbReference type="AlphaFoldDB" id="A0A917EZA0"/>
<keyword evidence="3" id="KW-1185">Reference proteome</keyword>
<reference evidence="2" key="1">
    <citation type="journal article" date="2014" name="Int. J. Syst. Evol. Microbiol.">
        <title>Complete genome sequence of Corynebacterium casei LMG S-19264T (=DSM 44701T), isolated from a smear-ripened cheese.</title>
        <authorList>
            <consortium name="US DOE Joint Genome Institute (JGI-PGF)"/>
            <person name="Walter F."/>
            <person name="Albersmeier A."/>
            <person name="Kalinowski J."/>
            <person name="Ruckert C."/>
        </authorList>
    </citation>
    <scope>NUCLEOTIDE SEQUENCE</scope>
    <source>
        <strain evidence="2">CGMCC 1.16067</strain>
    </source>
</reference>
<sequence length="160" mass="16591">MRAPLTLAALAIVATSALSACGSDGGSEASGGDKDSYCADLKKDASTFSDLGGDNDIQSVIDSFHKLADEAPDEVNADWKVLDGAFVKLESSLKSAGITVEQFDKVRSSGGKNLPDGVDPAKLQKVTSELQSVDSTKLQTASDNIEKHAKSACKVDLSPS</sequence>
<dbReference type="Proteomes" id="UP000649179">
    <property type="component" value="Unassembled WGS sequence"/>
</dbReference>
<evidence type="ECO:0000313" key="3">
    <source>
        <dbReference type="Proteomes" id="UP000649179"/>
    </source>
</evidence>
<feature type="chain" id="PRO_5038711532" description="Small secreted protein" evidence="1">
    <location>
        <begin position="20"/>
        <end position="160"/>
    </location>
</feature>
<comment type="caution">
    <text evidence="2">The sequence shown here is derived from an EMBL/GenBank/DDBJ whole genome shotgun (WGS) entry which is preliminary data.</text>
</comment>
<reference evidence="2" key="2">
    <citation type="submission" date="2020-09" db="EMBL/GenBank/DDBJ databases">
        <authorList>
            <person name="Sun Q."/>
            <person name="Zhou Y."/>
        </authorList>
    </citation>
    <scope>NUCLEOTIDE SEQUENCE</scope>
    <source>
        <strain evidence="2">CGMCC 1.16067</strain>
    </source>
</reference>
<gene>
    <name evidence="2" type="ORF">GCM10011519_03220</name>
</gene>
<accession>A0A917EZA0</accession>
<dbReference type="PROSITE" id="PS51257">
    <property type="entry name" value="PROKAR_LIPOPROTEIN"/>
    <property type="match status" value="1"/>
</dbReference>
<keyword evidence="1" id="KW-0732">Signal</keyword>
<protein>
    <recommendedName>
        <fullName evidence="4">Small secreted protein</fullName>
    </recommendedName>
</protein>